<dbReference type="InterPro" id="IPR004007">
    <property type="entry name" value="DhaL_dom"/>
</dbReference>
<keyword evidence="4" id="KW-0418">Kinase</keyword>
<dbReference type="STRING" id="1725.WU86_00270"/>
<dbReference type="Pfam" id="PF13684">
    <property type="entry name" value="FakA-like_C"/>
    <property type="match status" value="1"/>
</dbReference>
<comment type="caution">
    <text evidence="4">The sequence shown here is derived from an EMBL/GenBank/DDBJ whole genome shotgun (WGS) entry which is preliminary data.</text>
</comment>
<sequence length="577" mass="57949">MPAMSSPARPARPSRPARIDGASLLSWARRCVVVLERRREEINDLNVFPVPDADTGSNMAATMAAALKEAEAAAEKAAEAAQKAAEKAGAAAAGPFGATGPSGENDGASESGSVPVAQAPDAHDIAIALAAGAVRGARGNSGTVLSQVLRALAEAAAPGGFVGEHVQKALDTAVKHVDRAIADPVEGTILTVLRQAAVAAGRHDSADLVGVVAAASDAARTALDRTPTQLAVLREAGVVDAGGAGLVLLLDALLDEVSGESPEEPDLHVTQSAADGPELEVMLLIDVTPDRMDEFRSTMHSLGNSLVIAGEGGDRHMMHVHSTDAGAIIEAVLDFGRPENIRIEVIDDGSAAGAASQTAPSRSLLAVAPTGPISELFASAGAHPVGPDGDVVGSILGAIAGLRGDGDVLLLPNGLVGNRELIQVELAAQAGGHSITILPTATLANGLAALAVHDPTIPLAVDAYAMSEASAGMRTATLDAAPSAGLTAAGPCAKGDVLATVGGDILVVADTVAEALTRTVELMLRSGGELVTVLLGTGVDPESTTELRRRLEDVAPGIDVTAYAADGMAELAQIGVE</sequence>
<evidence type="ECO:0000256" key="1">
    <source>
        <dbReference type="SAM" id="Coils"/>
    </source>
</evidence>
<evidence type="ECO:0000256" key="2">
    <source>
        <dbReference type="SAM" id="MobiDB-lite"/>
    </source>
</evidence>
<keyword evidence="4" id="KW-0808">Transferase</keyword>
<dbReference type="Pfam" id="PF21645">
    <property type="entry name" value="FakA-like_M"/>
    <property type="match status" value="1"/>
</dbReference>
<dbReference type="AlphaFoldDB" id="A0A2N6T194"/>
<gene>
    <name evidence="4" type="ORF">CJ204_02250</name>
</gene>
<dbReference type="Gene3D" id="1.25.40.340">
    <property type="match status" value="2"/>
</dbReference>
<protein>
    <submittedName>
        <fullName evidence="4">Kinase</fullName>
    </submittedName>
</protein>
<feature type="compositionally biased region" description="Low complexity" evidence="2">
    <location>
        <begin position="1"/>
        <end position="16"/>
    </location>
</feature>
<organism evidence="4 5">
    <name type="scientific">Corynebacterium xerosis</name>
    <dbReference type="NCBI Taxonomy" id="1725"/>
    <lineage>
        <taxon>Bacteria</taxon>
        <taxon>Bacillati</taxon>
        <taxon>Actinomycetota</taxon>
        <taxon>Actinomycetes</taxon>
        <taxon>Mycobacteriales</taxon>
        <taxon>Corynebacteriaceae</taxon>
        <taxon>Corynebacterium</taxon>
    </lineage>
</organism>
<dbReference type="InterPro" id="IPR033470">
    <property type="entry name" value="FakA-like_C"/>
</dbReference>
<dbReference type="GO" id="GO:0006071">
    <property type="term" value="P:glycerol metabolic process"/>
    <property type="evidence" value="ECO:0007669"/>
    <property type="project" value="InterPro"/>
</dbReference>
<evidence type="ECO:0000259" key="3">
    <source>
        <dbReference type="PROSITE" id="PS51480"/>
    </source>
</evidence>
<evidence type="ECO:0000313" key="5">
    <source>
        <dbReference type="Proteomes" id="UP000235363"/>
    </source>
</evidence>
<accession>A0A2N6T194</accession>
<dbReference type="PANTHER" id="PTHR33434">
    <property type="entry name" value="DEGV DOMAIN-CONTAINING PROTEIN DR_1986-RELATED"/>
    <property type="match status" value="1"/>
</dbReference>
<dbReference type="PANTHER" id="PTHR33434:SF4">
    <property type="entry name" value="PHOSPHATASE PROTEIN"/>
    <property type="match status" value="1"/>
</dbReference>
<dbReference type="GO" id="GO:0004371">
    <property type="term" value="F:glycerone kinase activity"/>
    <property type="evidence" value="ECO:0007669"/>
    <property type="project" value="InterPro"/>
</dbReference>
<dbReference type="InterPro" id="IPR048394">
    <property type="entry name" value="FakA-like_M"/>
</dbReference>
<reference evidence="4 5" key="1">
    <citation type="submission" date="2017-09" db="EMBL/GenBank/DDBJ databases">
        <title>Bacterial strain isolated from the female urinary microbiota.</title>
        <authorList>
            <person name="Thomas-White K."/>
            <person name="Kumar N."/>
            <person name="Forster S."/>
            <person name="Putonti C."/>
            <person name="Lawley T."/>
            <person name="Wolfe A.J."/>
        </authorList>
    </citation>
    <scope>NUCLEOTIDE SEQUENCE [LARGE SCALE GENOMIC DNA]</scope>
    <source>
        <strain evidence="4 5">UMB0908</strain>
    </source>
</reference>
<evidence type="ECO:0000313" key="4">
    <source>
        <dbReference type="EMBL" id="PMC63076.1"/>
    </source>
</evidence>
<dbReference type="SMART" id="SM01121">
    <property type="entry name" value="Dak1_2"/>
    <property type="match status" value="1"/>
</dbReference>
<feature type="region of interest" description="Disordered" evidence="2">
    <location>
        <begin position="92"/>
        <end position="115"/>
    </location>
</feature>
<dbReference type="SMART" id="SM01120">
    <property type="entry name" value="Dak2"/>
    <property type="match status" value="1"/>
</dbReference>
<keyword evidence="1" id="KW-0175">Coiled coil</keyword>
<dbReference type="InterPro" id="IPR036117">
    <property type="entry name" value="DhaL_dom_sf"/>
</dbReference>
<name>A0A2N6T194_9CORY</name>
<feature type="domain" description="DhaL" evidence="3">
    <location>
        <begin position="22"/>
        <end position="255"/>
    </location>
</feature>
<dbReference type="PROSITE" id="PS51480">
    <property type="entry name" value="DHAL"/>
    <property type="match status" value="1"/>
</dbReference>
<dbReference type="Pfam" id="PF02734">
    <property type="entry name" value="Dak2"/>
    <property type="match status" value="1"/>
</dbReference>
<dbReference type="EMBL" id="PNHF01000003">
    <property type="protein sequence ID" value="PMC63076.1"/>
    <property type="molecule type" value="Genomic_DNA"/>
</dbReference>
<dbReference type="SUPFAM" id="SSF101473">
    <property type="entry name" value="DhaL-like"/>
    <property type="match status" value="2"/>
</dbReference>
<feature type="region of interest" description="Disordered" evidence="2">
    <location>
        <begin position="1"/>
        <end position="20"/>
    </location>
</feature>
<feature type="coiled-coil region" evidence="1">
    <location>
        <begin position="60"/>
        <end position="87"/>
    </location>
</feature>
<dbReference type="Proteomes" id="UP000235363">
    <property type="component" value="Unassembled WGS sequence"/>
</dbReference>
<proteinExistence type="predicted"/>
<dbReference type="InterPro" id="IPR050270">
    <property type="entry name" value="DegV_domain_contain"/>
</dbReference>